<dbReference type="InterPro" id="IPR041380">
    <property type="entry name" value="Acetyltransf_17"/>
</dbReference>
<dbReference type="EMBL" id="MEHK01000001">
    <property type="protein sequence ID" value="OEJ29988.1"/>
    <property type="molecule type" value="Genomic_DNA"/>
</dbReference>
<comment type="caution">
    <text evidence="3">The sequence shown here is derived from an EMBL/GenBank/DDBJ whole genome shotgun (WGS) entry which is preliminary data.</text>
</comment>
<keyword evidence="3" id="KW-0167">Capsid protein</keyword>
<dbReference type="SUPFAM" id="SSF55718">
    <property type="entry name" value="SCP-like"/>
    <property type="match status" value="1"/>
</dbReference>
<dbReference type="Pfam" id="PF13527">
    <property type="entry name" value="Acetyltransf_9"/>
    <property type="match status" value="1"/>
</dbReference>
<evidence type="ECO:0000259" key="2">
    <source>
        <dbReference type="Pfam" id="PF17668"/>
    </source>
</evidence>
<dbReference type="OrthoDB" id="3498897at2"/>
<dbReference type="InterPro" id="IPR016181">
    <property type="entry name" value="Acyl_CoA_acyltransferase"/>
</dbReference>
<dbReference type="Proteomes" id="UP000095705">
    <property type="component" value="Unassembled WGS sequence"/>
</dbReference>
<dbReference type="SUPFAM" id="SSF55729">
    <property type="entry name" value="Acyl-CoA N-acyltransferases (Nat)"/>
    <property type="match status" value="1"/>
</dbReference>
<dbReference type="RefSeq" id="WP_069918103.1">
    <property type="nucleotide sequence ID" value="NZ_MEHK01000001.1"/>
</dbReference>
<dbReference type="GO" id="GO:0030649">
    <property type="term" value="P:aminoglycoside antibiotic catabolic process"/>
    <property type="evidence" value="ECO:0007669"/>
    <property type="project" value="TreeGrafter"/>
</dbReference>
<accession>A0A1E5PK94</accession>
<organism evidence="3 4">
    <name type="scientific">Streptomyces subrutilus</name>
    <dbReference type="NCBI Taxonomy" id="36818"/>
    <lineage>
        <taxon>Bacteria</taxon>
        <taxon>Bacillati</taxon>
        <taxon>Actinomycetota</taxon>
        <taxon>Actinomycetes</taxon>
        <taxon>Kitasatosporales</taxon>
        <taxon>Streptomycetaceae</taxon>
        <taxon>Streptomyces</taxon>
    </lineage>
</organism>
<feature type="domain" description="Enhanced intracellular survival protein" evidence="1">
    <location>
        <begin position="287"/>
        <end position="387"/>
    </location>
</feature>
<dbReference type="InterPro" id="IPR051554">
    <property type="entry name" value="Acetyltransferase_Eis"/>
</dbReference>
<reference evidence="3 4" key="1">
    <citation type="submission" date="2016-08" db="EMBL/GenBank/DDBJ databases">
        <title>The complete genome of Streptomyces subrutilus 10-1-1.</title>
        <authorList>
            <person name="Chen X."/>
        </authorList>
    </citation>
    <scope>NUCLEOTIDE SEQUENCE [LARGE SCALE GENOMIC DNA]</scope>
    <source>
        <strain evidence="3 4">10-1-1</strain>
    </source>
</reference>
<keyword evidence="4" id="KW-1185">Reference proteome</keyword>
<keyword evidence="3" id="KW-0946">Virion</keyword>
<evidence type="ECO:0000313" key="4">
    <source>
        <dbReference type="Proteomes" id="UP000095705"/>
    </source>
</evidence>
<protein>
    <submittedName>
        <fullName evidence="3">Spore coat protein</fullName>
    </submittedName>
</protein>
<feature type="domain" description="Eis-like acetyltransferase" evidence="2">
    <location>
        <begin position="171"/>
        <end position="283"/>
    </location>
</feature>
<dbReference type="STRING" id="36818.BGK67_00005"/>
<gene>
    <name evidence="3" type="ORF">BGK67_00005</name>
</gene>
<dbReference type="Pfam" id="PF13530">
    <property type="entry name" value="SCP2_2"/>
    <property type="match status" value="1"/>
</dbReference>
<evidence type="ECO:0000313" key="3">
    <source>
        <dbReference type="EMBL" id="OEJ29988.1"/>
    </source>
</evidence>
<dbReference type="InterPro" id="IPR036527">
    <property type="entry name" value="SCP2_sterol-bd_dom_sf"/>
</dbReference>
<dbReference type="Pfam" id="PF17668">
    <property type="entry name" value="Acetyltransf_17"/>
    <property type="match status" value="1"/>
</dbReference>
<dbReference type="GO" id="GO:0034069">
    <property type="term" value="F:aminoglycoside N-acetyltransferase activity"/>
    <property type="evidence" value="ECO:0007669"/>
    <property type="project" value="TreeGrafter"/>
</dbReference>
<dbReference type="Gene3D" id="3.40.630.30">
    <property type="match status" value="2"/>
</dbReference>
<sequence>MSGQLSFTPANDGLWEQYDELATRAYGHRIGDITHLRDHADLQVAVRGGRVVAGGLGLLVDQFFGGSPVPSACLGDGCVAPEERGDHLATRMTDQRLRPLIERGAVISAISTSSTGYARRLGWEAPVSVLAWFVATDDLKQSFTMEDFEVKHGLTDEVQSLQRDLARQWNGPVLRPTWWTTWKEDKGGLTTYRFNRPNHPTAGMLSLATKRHVRHGATVVVHDFWAASQPTAAAMLAFLGRHNTRAQTIEFRRGSLPHYPTLLHGLRHHRPTAESWHPWMLRILDIPEAVRLRGWPADLKTNLPIEIENETGNDWDRWLLHFKDGAAEIAPTHTQGQVTLTRRQLAVWYAGGYRSTTTARMAGVHSRSESALGTLVRSTGEHEPWLPDHF</sequence>
<dbReference type="InterPro" id="IPR025559">
    <property type="entry name" value="Eis_dom"/>
</dbReference>
<dbReference type="Gene3D" id="3.30.1050.10">
    <property type="entry name" value="SCP2 sterol-binding domain"/>
    <property type="match status" value="1"/>
</dbReference>
<evidence type="ECO:0000259" key="1">
    <source>
        <dbReference type="Pfam" id="PF13530"/>
    </source>
</evidence>
<proteinExistence type="predicted"/>
<dbReference type="PANTHER" id="PTHR37817:SF1">
    <property type="entry name" value="N-ACETYLTRANSFERASE EIS"/>
    <property type="match status" value="1"/>
</dbReference>
<name>A0A1E5PK94_9ACTN</name>
<dbReference type="PANTHER" id="PTHR37817">
    <property type="entry name" value="N-ACETYLTRANSFERASE EIS"/>
    <property type="match status" value="1"/>
</dbReference>
<dbReference type="AlphaFoldDB" id="A0A1E5PK94"/>